<keyword evidence="3" id="KW-1185">Reference proteome</keyword>
<feature type="transmembrane region" description="Helical" evidence="1">
    <location>
        <begin position="21"/>
        <end position="42"/>
    </location>
</feature>
<evidence type="ECO:0000313" key="2">
    <source>
        <dbReference type="EMBL" id="SNT01253.1"/>
    </source>
</evidence>
<dbReference type="EMBL" id="FZOW01000008">
    <property type="protein sequence ID" value="SNT01253.1"/>
    <property type="molecule type" value="Genomic_DNA"/>
</dbReference>
<accession>A0A239J7M5</accession>
<proteinExistence type="predicted"/>
<dbReference type="OrthoDB" id="4706637at2"/>
<feature type="transmembrane region" description="Helical" evidence="1">
    <location>
        <begin position="180"/>
        <end position="200"/>
    </location>
</feature>
<sequence>MIAPVGVPRLKDYGRMIRDSWALILAATVLCLAGSWLATSLVSPTYTAHSRVFLTAQGPSTSRAALDGNRSSLLRVESYVQLATSEQVLRRVSVELGLGLEPADLKQDLVVLPKPGSALIEISATADTGEDARDIANSVATNLIQLVSEVDLGADGPVSEVTLVDAASVPAAEKTLMGNVIVGGGTGFVISCVLVVASGLRRDSIDYRDQIEDITDEDGGTRR</sequence>
<dbReference type="InterPro" id="IPR050445">
    <property type="entry name" value="Bact_polysacc_biosynth/exp"/>
</dbReference>
<evidence type="ECO:0000256" key="1">
    <source>
        <dbReference type="SAM" id="Phobius"/>
    </source>
</evidence>
<dbReference type="GO" id="GO:0005886">
    <property type="term" value="C:plasma membrane"/>
    <property type="evidence" value="ECO:0007669"/>
    <property type="project" value="TreeGrafter"/>
</dbReference>
<dbReference type="RefSeq" id="WP_089247456.1">
    <property type="nucleotide sequence ID" value="NZ_FZOW01000008.1"/>
</dbReference>
<dbReference type="Proteomes" id="UP000198327">
    <property type="component" value="Unassembled WGS sequence"/>
</dbReference>
<keyword evidence="1" id="KW-0812">Transmembrane</keyword>
<name>A0A239J7M5_9NOCA</name>
<reference evidence="3" key="1">
    <citation type="submission" date="2017-06" db="EMBL/GenBank/DDBJ databases">
        <authorList>
            <person name="Varghese N."/>
            <person name="Submissions S."/>
        </authorList>
    </citation>
    <scope>NUCLEOTIDE SEQUENCE [LARGE SCALE GENOMIC DNA]</scope>
    <source>
        <strain evidence="3">JCM 23211</strain>
    </source>
</reference>
<protein>
    <submittedName>
        <fullName evidence="2">Capsular polysaccharide biosynthesis protein</fullName>
    </submittedName>
</protein>
<evidence type="ECO:0000313" key="3">
    <source>
        <dbReference type="Proteomes" id="UP000198327"/>
    </source>
</evidence>
<keyword evidence="1" id="KW-1133">Transmembrane helix</keyword>
<dbReference type="PANTHER" id="PTHR32309:SF13">
    <property type="entry name" value="FERRIC ENTEROBACTIN TRANSPORT PROTEIN FEPE"/>
    <property type="match status" value="1"/>
</dbReference>
<dbReference type="AlphaFoldDB" id="A0A239J7M5"/>
<gene>
    <name evidence="2" type="ORF">SAMN05421642_10866</name>
</gene>
<keyword evidence="1" id="KW-0472">Membrane</keyword>
<organism evidence="2 3">
    <name type="scientific">Rhodococcoides kyotonense</name>
    <dbReference type="NCBI Taxonomy" id="398843"/>
    <lineage>
        <taxon>Bacteria</taxon>
        <taxon>Bacillati</taxon>
        <taxon>Actinomycetota</taxon>
        <taxon>Actinomycetes</taxon>
        <taxon>Mycobacteriales</taxon>
        <taxon>Nocardiaceae</taxon>
        <taxon>Rhodococcoides</taxon>
    </lineage>
</organism>
<dbReference type="PANTHER" id="PTHR32309">
    <property type="entry name" value="TYROSINE-PROTEIN KINASE"/>
    <property type="match status" value="1"/>
</dbReference>
<dbReference type="GO" id="GO:0004713">
    <property type="term" value="F:protein tyrosine kinase activity"/>
    <property type="evidence" value="ECO:0007669"/>
    <property type="project" value="TreeGrafter"/>
</dbReference>